<dbReference type="AlphaFoldDB" id="A0A6M9ZX79"/>
<keyword evidence="4 9" id="KW-0813">Transport</keyword>
<evidence type="ECO:0000256" key="8">
    <source>
        <dbReference type="ARBA" id="ARBA00049551"/>
    </source>
</evidence>
<keyword evidence="9" id="KW-0679">Respiratory chain</keyword>
<gene>
    <name evidence="10" type="primary">nad3</name>
</gene>
<sequence length="81" mass="9679">MFFFSLVISYRDFFDSKLDSYECGFVVIDSVYGFNIVFFSIILMFVVFELEVVIFIMLVGSDLYSVFSFFLFFVYIVFSFY</sequence>
<evidence type="ECO:0000256" key="9">
    <source>
        <dbReference type="RuleBase" id="RU003640"/>
    </source>
</evidence>
<evidence type="ECO:0000256" key="2">
    <source>
        <dbReference type="ARBA" id="ARBA00008472"/>
    </source>
</evidence>
<evidence type="ECO:0000256" key="6">
    <source>
        <dbReference type="ARBA" id="ARBA00022989"/>
    </source>
</evidence>
<keyword evidence="9" id="KW-0249">Electron transport</keyword>
<evidence type="ECO:0000256" key="4">
    <source>
        <dbReference type="ARBA" id="ARBA00022448"/>
    </source>
</evidence>
<evidence type="ECO:0000256" key="7">
    <source>
        <dbReference type="ARBA" id="ARBA00023136"/>
    </source>
</evidence>
<dbReference type="GO" id="GO:0031966">
    <property type="term" value="C:mitochondrial membrane"/>
    <property type="evidence" value="ECO:0007669"/>
    <property type="project" value="UniProtKB-SubCell"/>
</dbReference>
<name>A0A6M9ZX79_9BILA</name>
<dbReference type="EMBL" id="MT361687">
    <property type="protein sequence ID" value="QKN98997.1"/>
    <property type="molecule type" value="Genomic_DNA"/>
</dbReference>
<dbReference type="Gene3D" id="1.20.58.1610">
    <property type="entry name" value="NADH:ubiquinone/plastoquinone oxidoreductase, chain 3"/>
    <property type="match status" value="1"/>
</dbReference>
<dbReference type="Pfam" id="PF00507">
    <property type="entry name" value="Oxidored_q4"/>
    <property type="match status" value="1"/>
</dbReference>
<keyword evidence="9 10" id="KW-0496">Mitochondrion</keyword>
<dbReference type="InterPro" id="IPR038430">
    <property type="entry name" value="NDAH_ubi_oxred_su3_sf"/>
</dbReference>
<evidence type="ECO:0000256" key="1">
    <source>
        <dbReference type="ARBA" id="ARBA00004370"/>
    </source>
</evidence>
<dbReference type="InterPro" id="IPR000440">
    <property type="entry name" value="NADH_UbQ/plastoQ_OxRdtase_su3"/>
</dbReference>
<keyword evidence="6 9" id="KW-1133">Transmembrane helix</keyword>
<proteinExistence type="inferred from homology"/>
<reference evidence="10" key="1">
    <citation type="submission" date="2020-04" db="EMBL/GenBank/DDBJ databases">
        <title>Complete mitochondrial genome sequence of Mansonella perstans.</title>
        <authorList>
            <person name="Chung M."/>
            <person name="Bromley R.E."/>
            <person name="Fombad F.F."/>
            <person name="Kien C.A."/>
            <person name="Gandjui N.V.T."/>
            <person name="Njouendou A.J."/>
            <person name="Ritter M."/>
            <person name="Sadzewicz L."/>
            <person name="Tallon L.J."/>
            <person name="Wanji S."/>
            <person name="Hoerauf A."/>
            <person name="Pfarr K."/>
            <person name="Dunning Hotopp J.C."/>
        </authorList>
    </citation>
    <scope>NUCLEOTIDE SEQUENCE</scope>
</reference>
<feature type="transmembrane region" description="Helical" evidence="9">
    <location>
        <begin position="21"/>
        <end position="48"/>
    </location>
</feature>
<organism evidence="10">
    <name type="scientific">Mansonella perstans</name>
    <dbReference type="NCBI Taxonomy" id="42231"/>
    <lineage>
        <taxon>Eukaryota</taxon>
        <taxon>Metazoa</taxon>
        <taxon>Ecdysozoa</taxon>
        <taxon>Nematoda</taxon>
        <taxon>Chromadorea</taxon>
        <taxon>Rhabditida</taxon>
        <taxon>Spirurina</taxon>
        <taxon>Spiruromorpha</taxon>
        <taxon>Filarioidea</taxon>
        <taxon>Onchocercidae</taxon>
        <taxon>Mansonella</taxon>
    </lineage>
</organism>
<keyword evidence="9" id="KW-0520">NAD</keyword>
<evidence type="ECO:0000256" key="5">
    <source>
        <dbReference type="ARBA" id="ARBA00022692"/>
    </source>
</evidence>
<comment type="similarity">
    <text evidence="2 9">Belongs to the complex I subunit 3 family.</text>
</comment>
<accession>A0A6M9ZX79</accession>
<keyword evidence="5 9" id="KW-0812">Transmembrane</keyword>
<evidence type="ECO:0000313" key="10">
    <source>
        <dbReference type="EMBL" id="QKN98997.1"/>
    </source>
</evidence>
<comment type="function">
    <text evidence="9">Core subunit of the mitochondrial membrane respiratory chain NADH dehydrogenase (Complex I) which catalyzes electron transfer from NADH through the respiratory chain, using ubiquinone as an electron acceptor. Essential for the catalytic activity of complex I.</text>
</comment>
<protein>
    <recommendedName>
        <fullName evidence="3 9">NADH-ubiquinone oxidoreductase chain 3</fullName>
        <ecNumber evidence="9">7.1.1.2</ecNumber>
    </recommendedName>
</protein>
<dbReference type="EC" id="7.1.1.2" evidence="9"/>
<comment type="catalytic activity">
    <reaction evidence="8 9">
        <text>a ubiquinone + NADH + 5 H(+)(in) = a ubiquinol + NAD(+) + 4 H(+)(out)</text>
        <dbReference type="Rhea" id="RHEA:29091"/>
        <dbReference type="Rhea" id="RHEA-COMP:9565"/>
        <dbReference type="Rhea" id="RHEA-COMP:9566"/>
        <dbReference type="ChEBI" id="CHEBI:15378"/>
        <dbReference type="ChEBI" id="CHEBI:16389"/>
        <dbReference type="ChEBI" id="CHEBI:17976"/>
        <dbReference type="ChEBI" id="CHEBI:57540"/>
        <dbReference type="ChEBI" id="CHEBI:57945"/>
        <dbReference type="EC" id="7.1.1.2"/>
    </reaction>
</comment>
<comment type="subcellular location">
    <subcellularLocation>
        <location evidence="1">Membrane</location>
    </subcellularLocation>
    <subcellularLocation>
        <location evidence="9">Mitochondrion membrane</location>
        <topology evidence="9">Multi-pass membrane protein</topology>
    </subcellularLocation>
</comment>
<feature type="transmembrane region" description="Helical" evidence="9">
    <location>
        <begin position="54"/>
        <end position="78"/>
    </location>
</feature>
<keyword evidence="7 9" id="KW-0472">Membrane</keyword>
<keyword evidence="9" id="KW-1278">Translocase</keyword>
<evidence type="ECO:0000256" key="3">
    <source>
        <dbReference type="ARBA" id="ARBA00021007"/>
    </source>
</evidence>
<geneLocation type="mitochondrion" evidence="10"/>
<dbReference type="GO" id="GO:0008137">
    <property type="term" value="F:NADH dehydrogenase (ubiquinone) activity"/>
    <property type="evidence" value="ECO:0007669"/>
    <property type="project" value="UniProtKB-UniRule"/>
</dbReference>
<keyword evidence="9" id="KW-0830">Ubiquinone</keyword>